<dbReference type="InterPro" id="IPR003305">
    <property type="entry name" value="CenC_carb-bd"/>
</dbReference>
<evidence type="ECO:0000313" key="3">
    <source>
        <dbReference type="EMBL" id="MFC3511003.1"/>
    </source>
</evidence>
<reference evidence="4" key="1">
    <citation type="journal article" date="2019" name="Int. J. Syst. Evol. Microbiol.">
        <title>The Global Catalogue of Microorganisms (GCM) 10K type strain sequencing project: providing services to taxonomists for standard genome sequencing and annotation.</title>
        <authorList>
            <consortium name="The Broad Institute Genomics Platform"/>
            <consortium name="The Broad Institute Genome Sequencing Center for Infectious Disease"/>
            <person name="Wu L."/>
            <person name="Ma J."/>
        </authorList>
    </citation>
    <scope>NUCLEOTIDE SEQUENCE [LARGE SCALE GENOMIC DNA]</scope>
    <source>
        <strain evidence="4">CGMCC 4.7682</strain>
    </source>
</reference>
<organism evidence="3 4">
    <name type="scientific">Amycolatopsis halotolerans</name>
    <dbReference type="NCBI Taxonomy" id="330083"/>
    <lineage>
        <taxon>Bacteria</taxon>
        <taxon>Bacillati</taxon>
        <taxon>Actinomycetota</taxon>
        <taxon>Actinomycetes</taxon>
        <taxon>Pseudonocardiales</taxon>
        <taxon>Pseudonocardiaceae</taxon>
        <taxon>Amycolatopsis</taxon>
    </lineage>
</organism>
<sequence>MAAPYEDEAISFNAGVNNFDDYWVSVATRRIETASTSRGRQYELDTVQTGEYHATYDNRDGALTPGNTASPYSPNVVPYRPIRKRMQYPATQNVLLVNQASSGEAATVGAFSAPVAPGGTMNFVYGAYGNPVVTASATAFQGAQVFQTSIPASPITGAALIFMTNASIVPGQPHTFSVYVRTPTGTAALSVAAAITWVDTNANFISQSLGTATSLPVASSTWTRITVTATPPANAGGAWFGIAGQNSPAAACTLQCDAAQLEYASAATAYVKPNTWYPMFKGFVERWPQRWDQSGLFRKVDITAVDHFGYLSQTILKPPFYADMLATNTTYPLRFFYTFDVGQLAIHVNDLSHNRGAAPVAYSWYGAGSLTFGNAITETFKANADTVSGGGFLGGANSVATFNNPSDPAGSNLYMAGTYIDLTSGTGYTPPTGDGSGWYTRIIAFRCPAIKAWYQWLWNWENAGYTYTSDLAFYIDHTSGYLSFAGIAGFGANQVTDGNWHMATVRVNTSTGQVATWMDGVEMPTGSTTVSGVTTLPGNSDSIGTAVTNGSQQVVNGFTGDVAFVAEFAGYLDTTTLSNLFTSWRAAWNNESSANRYSRVLGWVGFNALSVVPSSPSTVAMGPATDITAGGQAAGTYSPTTGTDAQTALQNIATTENGNHFVAANGTLTFQSRSSRYGAQTPSIVFGENQSGGEIPYEDVKYDYDMTRVANDVQITQYVNNSVFEAFAPTSQQQYGTRTLTRTINSLDPLECNDASNWFTYRYGNPDYRMQTLRIHVSANPAAWATMLTLECGTKARVMRRSLEQTMTWDGFVERISWTIDYAQNEVFADLEMSPADLSQFWILAALHAATTASVTAGATQVTLSPLPDAATIPFTSHIPGKSCVVSQLSNPGFENGLSPWGVNGGTLVQSSTTRVTGQYAAQITPNGTSSQGNIASEFTPVTAGAQVSASAWVWFTSAVTQYSTSVTWYNASNAFISTTNAFTSVPAGQWTKVQNTFTAPAGAVSAVLVPTLAGTPPSSNIWRVDDCSIGTVSTAASTSITPIALTLRVGAGTSVQEDLLVNKITTTGGTQVNYPNGNPEPGAYIGYTSVTITFAFPLANAHPAGTQVSEVLPASMTDPTSHDIDANVGTTTIIGY</sequence>
<protein>
    <submittedName>
        <fullName evidence="3">Carbohydrate binding domain-containing protein</fullName>
    </submittedName>
</protein>
<comment type="caution">
    <text evidence="3">The sequence shown here is derived from an EMBL/GenBank/DDBJ whole genome shotgun (WGS) entry which is preliminary data.</text>
</comment>
<evidence type="ECO:0000313" key="4">
    <source>
        <dbReference type="Proteomes" id="UP001595764"/>
    </source>
</evidence>
<dbReference type="RefSeq" id="WP_377869964.1">
    <property type="nucleotide sequence ID" value="NZ_JBHMAY010000017.1"/>
</dbReference>
<accession>A0ABV7QF74</accession>
<dbReference type="Proteomes" id="UP001595764">
    <property type="component" value="Unassembled WGS sequence"/>
</dbReference>
<dbReference type="Gene3D" id="2.60.120.260">
    <property type="entry name" value="Galactose-binding domain-like"/>
    <property type="match status" value="2"/>
</dbReference>
<keyword evidence="4" id="KW-1185">Reference proteome</keyword>
<dbReference type="Gene3D" id="2.60.120.200">
    <property type="match status" value="1"/>
</dbReference>
<proteinExistence type="predicted"/>
<dbReference type="SUPFAM" id="SSF49785">
    <property type="entry name" value="Galactose-binding domain-like"/>
    <property type="match status" value="1"/>
</dbReference>
<evidence type="ECO:0000256" key="1">
    <source>
        <dbReference type="ARBA" id="ARBA00022801"/>
    </source>
</evidence>
<name>A0ABV7QF74_9PSEU</name>
<feature type="domain" description="CBM-cenC" evidence="2">
    <location>
        <begin position="888"/>
        <end position="1008"/>
    </location>
</feature>
<keyword evidence="1" id="KW-0378">Hydrolase</keyword>
<dbReference type="EMBL" id="JBHRWI010000016">
    <property type="protein sequence ID" value="MFC3511003.1"/>
    <property type="molecule type" value="Genomic_DNA"/>
</dbReference>
<gene>
    <name evidence="3" type="ORF">ACFORO_12575</name>
</gene>
<dbReference type="InterPro" id="IPR008979">
    <property type="entry name" value="Galactose-bd-like_sf"/>
</dbReference>
<dbReference type="Pfam" id="PF02018">
    <property type="entry name" value="CBM_4_9"/>
    <property type="match status" value="1"/>
</dbReference>
<evidence type="ECO:0000259" key="2">
    <source>
        <dbReference type="Pfam" id="PF02018"/>
    </source>
</evidence>